<dbReference type="Proteomes" id="UP001139408">
    <property type="component" value="Unassembled WGS sequence"/>
</dbReference>
<dbReference type="EMBL" id="JAKILJ010000032">
    <property type="protein sequence ID" value="MCL1106356.1"/>
    <property type="molecule type" value="Genomic_DNA"/>
</dbReference>
<protein>
    <recommendedName>
        <fullName evidence="3">Effector protein</fullName>
    </recommendedName>
</protein>
<organism evidence="1 2">
    <name type="scientific">Shewanella algicola</name>
    <dbReference type="NCBI Taxonomy" id="640633"/>
    <lineage>
        <taxon>Bacteria</taxon>
        <taxon>Pseudomonadati</taxon>
        <taxon>Pseudomonadota</taxon>
        <taxon>Gammaproteobacteria</taxon>
        <taxon>Alteromonadales</taxon>
        <taxon>Shewanellaceae</taxon>
        <taxon>Shewanella</taxon>
    </lineage>
</organism>
<evidence type="ECO:0008006" key="3">
    <source>
        <dbReference type="Google" id="ProtNLM"/>
    </source>
</evidence>
<evidence type="ECO:0000313" key="2">
    <source>
        <dbReference type="Proteomes" id="UP001139408"/>
    </source>
</evidence>
<dbReference type="AlphaFoldDB" id="A0A9X1Z564"/>
<accession>A0A9X1Z564</accession>
<gene>
    <name evidence="1" type="ORF">L2749_14000</name>
</gene>
<name>A0A9X1Z564_9GAMM</name>
<keyword evidence="2" id="KW-1185">Reference proteome</keyword>
<sequence>MLTALAESGTGLAIFENIGQSAATGRGFFDFSWDKTIIALDPRAVRAPAGLFQTLRRTAARPYIPAQHSLGHELVHALQNASWNNGAPKISHNISGSSAWETQAVAYTNLIRQQQGYQYFRMRYD</sequence>
<comment type="caution">
    <text evidence="1">The sequence shown here is derived from an EMBL/GenBank/DDBJ whole genome shotgun (WGS) entry which is preliminary data.</text>
</comment>
<reference evidence="1" key="1">
    <citation type="submission" date="2022-01" db="EMBL/GenBank/DDBJ databases">
        <title>Whole genome-based taxonomy of the Shewanellaceae.</title>
        <authorList>
            <person name="Martin-Rodriguez A.J."/>
        </authorList>
    </citation>
    <scope>NUCLEOTIDE SEQUENCE</scope>
    <source>
        <strain evidence="1">DSM 23803</strain>
    </source>
</reference>
<dbReference type="RefSeq" id="WP_188925750.1">
    <property type="nucleotide sequence ID" value="NZ_BMQI01000030.1"/>
</dbReference>
<proteinExistence type="predicted"/>
<evidence type="ECO:0000313" key="1">
    <source>
        <dbReference type="EMBL" id="MCL1106356.1"/>
    </source>
</evidence>